<protein>
    <recommendedName>
        <fullName evidence="2">Trypsin-co-occurring domain-containing protein</fullName>
    </recommendedName>
</protein>
<keyword evidence="4" id="KW-1185">Reference proteome</keyword>
<dbReference type="NCBIfam" id="NF041216">
    <property type="entry name" value="CU044_2847_fam"/>
    <property type="match status" value="1"/>
</dbReference>
<dbReference type="EMBL" id="CP011497">
    <property type="protein sequence ID" value="AKJ10094.1"/>
    <property type="molecule type" value="Genomic_DNA"/>
</dbReference>
<feature type="region of interest" description="Disordered" evidence="1">
    <location>
        <begin position="18"/>
        <end position="48"/>
    </location>
</feature>
<dbReference type="Proteomes" id="UP000035366">
    <property type="component" value="Chromosome"/>
</dbReference>
<reference evidence="3 4" key="1">
    <citation type="journal article" date="2015" name="ISME J.">
        <title>Draft Genome Sequence of Streptomyces incarnatus NRRL8089, which Produces the Nucleoside Antibiotic Sinefungin.</title>
        <authorList>
            <person name="Oshima K."/>
            <person name="Hattori M."/>
            <person name="Shimizu H."/>
            <person name="Fukuda K."/>
            <person name="Nemoto M."/>
            <person name="Inagaki K."/>
            <person name="Tamura T."/>
        </authorList>
    </citation>
    <scope>NUCLEOTIDE SEQUENCE [LARGE SCALE GENOMIC DNA]</scope>
    <source>
        <strain evidence="3 4">NRRL 8089</strain>
    </source>
</reference>
<evidence type="ECO:0000313" key="4">
    <source>
        <dbReference type="Proteomes" id="UP000035366"/>
    </source>
</evidence>
<dbReference type="RefSeq" id="WP_208903347.1">
    <property type="nucleotide sequence ID" value="NZ_CP011497.1"/>
</dbReference>
<feature type="domain" description="Trypsin-co-occurring" evidence="2">
    <location>
        <begin position="44"/>
        <end position="125"/>
    </location>
</feature>
<accession>A0ABN4GE82</accession>
<evidence type="ECO:0000256" key="1">
    <source>
        <dbReference type="SAM" id="MobiDB-lite"/>
    </source>
</evidence>
<evidence type="ECO:0000313" key="3">
    <source>
        <dbReference type="EMBL" id="AKJ10094.1"/>
    </source>
</evidence>
<name>A0ABN4GE82_9ACTN</name>
<dbReference type="InterPro" id="IPR045794">
    <property type="entry name" value="Trypco1"/>
</dbReference>
<gene>
    <name evidence="3" type="ORF">ABB07_08680</name>
</gene>
<sequence>MPESLEVELAGAVLRLELSDAGEPASDAGPVEADEHRPDLPEGFGTVTPVSARRGRAAVVATEGLRLMLSPLGPLLEEVHRSVTSVPDPPQQLSVTFGIQVGQDLKLGIVGVNGHATMTVSATWDADDTRRD</sequence>
<organism evidence="3 4">
    <name type="scientific">Streptomyces incarnatus</name>
    <dbReference type="NCBI Taxonomy" id="665007"/>
    <lineage>
        <taxon>Bacteria</taxon>
        <taxon>Bacillati</taxon>
        <taxon>Actinomycetota</taxon>
        <taxon>Actinomycetes</taxon>
        <taxon>Kitasatosporales</taxon>
        <taxon>Streptomycetaceae</taxon>
        <taxon>Streptomyces</taxon>
    </lineage>
</organism>
<proteinExistence type="predicted"/>
<evidence type="ECO:0000259" key="2">
    <source>
        <dbReference type="Pfam" id="PF19493"/>
    </source>
</evidence>
<dbReference type="Pfam" id="PF19493">
    <property type="entry name" value="Trypco1"/>
    <property type="match status" value="1"/>
</dbReference>